<gene>
    <name evidence="1" type="ORF">SNE40_021791</name>
</gene>
<proteinExistence type="predicted"/>
<evidence type="ECO:0000313" key="2">
    <source>
        <dbReference type="Proteomes" id="UP001347796"/>
    </source>
</evidence>
<dbReference type="EMBL" id="JAZGQO010000018">
    <property type="protein sequence ID" value="KAK6167859.1"/>
    <property type="molecule type" value="Genomic_DNA"/>
</dbReference>
<sequence>MRFPCTCSNYELTFFRSSEVSAYEATFDIFCEDVIRKRIIFNREILRMAKLFDMFIKMAKDIEQVGISNYRAFHLKKRLQSKFPQLLFHSSSKKFKSEMVFVDELTHGDILEKIPSSTDESSEVSTTETDTDTESVNVNRYRDQNQLHTLYTAAMHLRQELDKTDGLKGP</sequence>
<dbReference type="Proteomes" id="UP001347796">
    <property type="component" value="Unassembled WGS sequence"/>
</dbReference>
<protein>
    <submittedName>
        <fullName evidence="1">Uncharacterized protein</fullName>
    </submittedName>
</protein>
<keyword evidence="2" id="KW-1185">Reference proteome</keyword>
<reference evidence="1 2" key="1">
    <citation type="submission" date="2024-01" db="EMBL/GenBank/DDBJ databases">
        <title>The genome of the rayed Mediterranean limpet Patella caerulea (Linnaeus, 1758).</title>
        <authorList>
            <person name="Anh-Thu Weber A."/>
            <person name="Halstead-Nussloch G."/>
        </authorList>
    </citation>
    <scope>NUCLEOTIDE SEQUENCE [LARGE SCALE GENOMIC DNA]</scope>
    <source>
        <strain evidence="1">AATW-2023a</strain>
        <tissue evidence="1">Whole specimen</tissue>
    </source>
</reference>
<comment type="caution">
    <text evidence="1">The sequence shown here is derived from an EMBL/GenBank/DDBJ whole genome shotgun (WGS) entry which is preliminary data.</text>
</comment>
<evidence type="ECO:0000313" key="1">
    <source>
        <dbReference type="EMBL" id="KAK6167859.1"/>
    </source>
</evidence>
<dbReference type="AlphaFoldDB" id="A0AAN8GGW9"/>
<accession>A0AAN8GGW9</accession>
<name>A0AAN8GGW9_PATCE</name>
<organism evidence="1 2">
    <name type="scientific">Patella caerulea</name>
    <name type="common">Rayed Mediterranean limpet</name>
    <dbReference type="NCBI Taxonomy" id="87958"/>
    <lineage>
        <taxon>Eukaryota</taxon>
        <taxon>Metazoa</taxon>
        <taxon>Spiralia</taxon>
        <taxon>Lophotrochozoa</taxon>
        <taxon>Mollusca</taxon>
        <taxon>Gastropoda</taxon>
        <taxon>Patellogastropoda</taxon>
        <taxon>Patelloidea</taxon>
        <taxon>Patellidae</taxon>
        <taxon>Patella</taxon>
    </lineage>
</organism>